<gene>
    <name evidence="3" type="ORF">CWS72_13705</name>
</gene>
<sequence>MKYARFGGRLVIVGFGSIGQGVLPLILRHIDLDPAKITIVTAEDRGRDIAREYDIRFIKEPLTRENYRRVLGPLLSTGDFLLNVSVDVSSLALIEFCRDRDVLYLDTCIEPWVGGYTDTTLSPSLRSNYAYREEALKLRRPEGAATAVITHGANPGLVSHFLKQALLNLARDTGLEVSKPAGRADWGELMRKLSVKVVHVAERDTQVPNTPKKVGEFVNTWSIEGFVGEGCQPSELGWGSHEKTFPPDGGRHEFGSGSAIYLNRPGASTRVRTWTPIEGPFHGFLITHGEAISIADYFSVVDGKKVLFRPTVHYAYHPCDDAVLSLHELAGKNWHMQPNKRLLTDDIVGGIDELGVLLMGHAKGAYWYGSQLSTAEARGLCPHNNATSLQVTISVLAAMVWAIENPRAGVIEPEELDFERILGICMPYLGPVVGAYSDWTPLRDRGQLFPEDIDNADPWQFKNFRIV</sequence>
<dbReference type="Pfam" id="PF03435">
    <property type="entry name" value="Sacchrp_dh_NADP"/>
    <property type="match status" value="1"/>
</dbReference>
<dbReference type="OrthoDB" id="9767495at2"/>
<keyword evidence="4" id="KW-1185">Reference proteome</keyword>
<evidence type="ECO:0000259" key="2">
    <source>
        <dbReference type="Pfam" id="PF16653"/>
    </source>
</evidence>
<evidence type="ECO:0000313" key="4">
    <source>
        <dbReference type="Proteomes" id="UP000233293"/>
    </source>
</evidence>
<feature type="domain" description="Saccharopine dehydrogenase NADP binding" evidence="1">
    <location>
        <begin position="11"/>
        <end position="142"/>
    </location>
</feature>
<dbReference type="Pfam" id="PF16653">
    <property type="entry name" value="Sacchrp_dh_C"/>
    <property type="match status" value="1"/>
</dbReference>
<comment type="caution">
    <text evidence="3">The sequence shown here is derived from an EMBL/GenBank/DDBJ whole genome shotgun (WGS) entry which is preliminary data.</text>
</comment>
<evidence type="ECO:0000259" key="1">
    <source>
        <dbReference type="Pfam" id="PF03435"/>
    </source>
</evidence>
<dbReference type="InterPro" id="IPR005097">
    <property type="entry name" value="Sacchrp_dh_NADP-bd"/>
</dbReference>
<dbReference type="InterPro" id="IPR032095">
    <property type="entry name" value="Sacchrp_dh-like_C"/>
</dbReference>
<accession>A0A2N3PU66</accession>
<dbReference type="AlphaFoldDB" id="A0A2N3PU66"/>
<evidence type="ECO:0000313" key="3">
    <source>
        <dbReference type="EMBL" id="PKU23927.1"/>
    </source>
</evidence>
<name>A0A2N3PU66_9PROT</name>
<dbReference type="InterPro" id="IPR023181">
    <property type="entry name" value="Homospermid_syn-like_C"/>
</dbReference>
<reference evidence="4" key="1">
    <citation type="submission" date="2017-12" db="EMBL/GenBank/DDBJ databases">
        <title>Draft genome sequence of Telmatospirillum siberiense 26-4b1T, an acidotolerant peatland alphaproteobacterium potentially involved in sulfur cycling.</title>
        <authorList>
            <person name="Hausmann B."/>
            <person name="Pjevac P."/>
            <person name="Schreck K."/>
            <person name="Herbold C.W."/>
            <person name="Daims H."/>
            <person name="Wagner M."/>
            <person name="Pester M."/>
            <person name="Loy A."/>
        </authorList>
    </citation>
    <scope>NUCLEOTIDE SEQUENCE [LARGE SCALE GENOMIC DNA]</scope>
    <source>
        <strain evidence="4">26-4b1</strain>
    </source>
</reference>
<proteinExistence type="predicted"/>
<dbReference type="Proteomes" id="UP000233293">
    <property type="component" value="Unassembled WGS sequence"/>
</dbReference>
<protein>
    <submittedName>
        <fullName evidence="3">Homospermidine synthase</fullName>
    </submittedName>
</protein>
<organism evidence="3 4">
    <name type="scientific">Telmatospirillum siberiense</name>
    <dbReference type="NCBI Taxonomy" id="382514"/>
    <lineage>
        <taxon>Bacteria</taxon>
        <taxon>Pseudomonadati</taxon>
        <taxon>Pseudomonadota</taxon>
        <taxon>Alphaproteobacteria</taxon>
        <taxon>Rhodospirillales</taxon>
        <taxon>Rhodospirillaceae</taxon>
        <taxon>Telmatospirillum</taxon>
    </lineage>
</organism>
<dbReference type="EMBL" id="PIUM01000015">
    <property type="protein sequence ID" value="PKU23927.1"/>
    <property type="molecule type" value="Genomic_DNA"/>
</dbReference>
<feature type="domain" description="Saccharopine dehydrogenase-like C-terminal" evidence="2">
    <location>
        <begin position="152"/>
        <end position="431"/>
    </location>
</feature>
<dbReference type="Gene3D" id="3.30.360.30">
    <property type="entry name" value="homospermidine synthase like"/>
    <property type="match status" value="1"/>
</dbReference>
<dbReference type="RefSeq" id="WP_101251188.1">
    <property type="nucleotide sequence ID" value="NZ_PIUM01000015.1"/>
</dbReference>
<dbReference type="Gene3D" id="3.40.50.720">
    <property type="entry name" value="NAD(P)-binding Rossmann-like Domain"/>
    <property type="match status" value="1"/>
</dbReference>